<feature type="domain" description="PLOD1-3-like GT" evidence="4">
    <location>
        <begin position="33"/>
        <end position="277"/>
    </location>
</feature>
<keyword evidence="5" id="KW-0223">Dioxygenase</keyword>
<feature type="signal peptide" evidence="1">
    <location>
        <begin position="1"/>
        <end position="27"/>
    </location>
</feature>
<feature type="domain" description="RNA 3'-terminal phosphate cyclase insert" evidence="3">
    <location>
        <begin position="879"/>
        <end position="978"/>
    </location>
</feature>
<dbReference type="AlphaFoldDB" id="A0A195AZH6"/>
<evidence type="ECO:0000259" key="3">
    <source>
        <dbReference type="Pfam" id="PF05189"/>
    </source>
</evidence>
<evidence type="ECO:0000313" key="6">
    <source>
        <dbReference type="Proteomes" id="UP000078540"/>
    </source>
</evidence>
<dbReference type="InterPro" id="IPR036553">
    <property type="entry name" value="RPTC_insert"/>
</dbReference>
<organism evidence="5 6">
    <name type="scientific">Atta colombica</name>
    <dbReference type="NCBI Taxonomy" id="520822"/>
    <lineage>
        <taxon>Eukaryota</taxon>
        <taxon>Metazoa</taxon>
        <taxon>Ecdysozoa</taxon>
        <taxon>Arthropoda</taxon>
        <taxon>Hexapoda</taxon>
        <taxon>Insecta</taxon>
        <taxon>Pterygota</taxon>
        <taxon>Neoptera</taxon>
        <taxon>Endopterygota</taxon>
        <taxon>Hymenoptera</taxon>
        <taxon>Apocrita</taxon>
        <taxon>Aculeata</taxon>
        <taxon>Formicoidea</taxon>
        <taxon>Formicidae</taxon>
        <taxon>Myrmicinae</taxon>
        <taxon>Atta</taxon>
    </lineage>
</organism>
<dbReference type="EMBL" id="KQ976694">
    <property type="protein sequence ID" value="KYM77606.1"/>
    <property type="molecule type" value="Genomic_DNA"/>
</dbReference>
<dbReference type="InterPro" id="IPR037136">
    <property type="entry name" value="RNA3'_phos_cyclase_dom_sf"/>
</dbReference>
<feature type="chain" id="PRO_5008269179" evidence="1">
    <location>
        <begin position="28"/>
        <end position="1067"/>
    </location>
</feature>
<dbReference type="SUPFAM" id="SSF55205">
    <property type="entry name" value="EPT/RTPC-like"/>
    <property type="match status" value="1"/>
</dbReference>
<evidence type="ECO:0000259" key="2">
    <source>
        <dbReference type="Pfam" id="PF01137"/>
    </source>
</evidence>
<dbReference type="Proteomes" id="UP000078540">
    <property type="component" value="Unassembled WGS sequence"/>
</dbReference>
<dbReference type="InterPro" id="IPR057589">
    <property type="entry name" value="GT_PLOD"/>
</dbReference>
<dbReference type="Pfam" id="PF01137">
    <property type="entry name" value="RTC"/>
    <property type="match status" value="1"/>
</dbReference>
<dbReference type="Gene3D" id="3.30.360.20">
    <property type="entry name" value="RNA 3'-terminal phosphate cyclase, insert domain"/>
    <property type="match status" value="1"/>
</dbReference>
<proteinExistence type="predicted"/>
<keyword evidence="1" id="KW-0732">Signal</keyword>
<gene>
    <name evidence="5" type="ORF">ALC53_11947</name>
</gene>
<feature type="domain" description="RNA 3'-terminal phosphate cyclase" evidence="2">
    <location>
        <begin position="703"/>
        <end position="1031"/>
    </location>
</feature>
<dbReference type="InterPro" id="IPR013791">
    <property type="entry name" value="RNA3'-term_phos_cycl_insert"/>
</dbReference>
<dbReference type="GO" id="GO:0005783">
    <property type="term" value="C:endoplasmic reticulum"/>
    <property type="evidence" value="ECO:0007669"/>
    <property type="project" value="TreeGrafter"/>
</dbReference>
<dbReference type="GO" id="GO:0008475">
    <property type="term" value="F:procollagen-lysine 5-dioxygenase activity"/>
    <property type="evidence" value="ECO:0007669"/>
    <property type="project" value="TreeGrafter"/>
</dbReference>
<dbReference type="STRING" id="520822.A0A195AZH6"/>
<accession>A0A195AZH6</accession>
<dbReference type="InterPro" id="IPR013792">
    <property type="entry name" value="RNA3'P_cycl/enolpyr_Trfase_a/b"/>
</dbReference>
<sequence length="1067" mass="120738">MFDSKRTTIGCWLVWCYIFLTYHVVSEAPVNVNDVLVFTVASNETDGFRRYLRSAEIHGFHNKLNVLGLGEPWKGGNIVRYAGGGYKINLLKKALEDYQNDEKKIILFTDSYDVIFLGDLSTIIERFLDTDARVLFSAEAYCWPDKSLATQYPPVSRGKRYLNSGGFIGYASDMYKILETAVIKDEDDDQLFYTTIYLQDELRLRYKIKLDHKSEIFQNLYGAVADVELRFKGEEAYLQNIIYNTVPLVLHGNGPSKLVLNSLGNYLARAWTPDEGCLACWDQTIELDKIKPKIYPVILIAIFIERPTPFLEEFFRTIYRQYYPKSKLHLFVHNNVLYHEDVVDDFFEKIGQEYLSAKRILPSDDVSEVDARKLAMEHCLLKECSGYLSIDAVAHLDNEHTLKLLVEQQRGIVTPLLIRPFKAWSNFWGAITDDGFYARSFDYMEIIKNERRGLWNVPFVSNCYLINATIIANKATRPTYETGDLDTEMAFAHGNRQRGLFMYVNNRLEFGHLVDPDTYDIRLIYPDMYQIIENKLDWEKRYIHPNYSENFNPDKKPIQPCPDVYWFPIVNLRFTKELVGIVETFGQWSDGTNHDPRLSGGYENVPTRDIHMNQIQYDQQWLYFLKEYDPRLESGYEAVPTRDIHMNQVGLQDAWLKFLKDYVNPLQEHIFTGYDDYFDAIVVLRRLRNRIMSSLVQIDGSLGEGGGQVLRIALSLSTLYGIPIEIENIRAGRPKPGLAAQHLKGVELVKEMCNAQVRGGYIGSTRLEFRPGPLNKIKKTFVADTKTAGCICLLAQVALPCALFFPCNDTITLIFKGGTNVPMGPHIEYLTEVFKPLLNKFGADFDFVVVKRGYYPKGGGEVHLRIKPINSLNAVTLIDLGNPRGITGWSYVAGSEAHTMANDAKAILTNKLVKSNIRVPPITIEAYREDRAMAVGNGSGINIVCNTSTGCVLGGSGLGSGRQEGSPAGEIAANEILKPFLAGACVDEHTQDQMIILMALAKGTSQIKVGDKKLTCHTETAMQVAEIMLGKRGLRFNLSKSAEDGDTSSYILECQGCGLINDNMVKQ</sequence>
<evidence type="ECO:0000313" key="5">
    <source>
        <dbReference type="EMBL" id="KYM77606.1"/>
    </source>
</evidence>
<keyword evidence="5" id="KW-0560">Oxidoreductase</keyword>
<reference evidence="5 6" key="1">
    <citation type="submission" date="2015-09" db="EMBL/GenBank/DDBJ databases">
        <title>Atta colombica WGS genome.</title>
        <authorList>
            <person name="Nygaard S."/>
            <person name="Hu H."/>
            <person name="Boomsma J."/>
            <person name="Zhang G."/>
        </authorList>
    </citation>
    <scope>NUCLEOTIDE SEQUENCE [LARGE SCALE GENOMIC DNA]</scope>
    <source>
        <strain evidence="5">Treedump-2</strain>
        <tissue evidence="5">Whole body</tissue>
    </source>
</reference>
<dbReference type="PROSITE" id="PS01287">
    <property type="entry name" value="RTC"/>
    <property type="match status" value="1"/>
</dbReference>
<dbReference type="InterPro" id="IPR020719">
    <property type="entry name" value="RNA3'_term_phos_cycl-like_CS"/>
</dbReference>
<dbReference type="PANTHER" id="PTHR10730">
    <property type="entry name" value="PROCOLLAGEN-LYSINE,2-OXOGLUTARATE 5-DIOXYGENASE/GLYCOSYLTRANSFERASE 25 FAMILY MEMBER"/>
    <property type="match status" value="1"/>
</dbReference>
<keyword evidence="6" id="KW-1185">Reference proteome</keyword>
<protein>
    <submittedName>
        <fullName evidence="5">Procollagen-lysine,2-oxoglutarate 5-dioxygenase 3</fullName>
    </submittedName>
</protein>
<dbReference type="InterPro" id="IPR017770">
    <property type="entry name" value="RNA3'_term_phos_cyc_type_1"/>
</dbReference>
<evidence type="ECO:0000256" key="1">
    <source>
        <dbReference type="SAM" id="SignalP"/>
    </source>
</evidence>
<dbReference type="Gene3D" id="3.65.10.20">
    <property type="entry name" value="RNA 3'-terminal phosphate cyclase domain"/>
    <property type="match status" value="1"/>
</dbReference>
<evidence type="ECO:0000259" key="4">
    <source>
        <dbReference type="Pfam" id="PF25342"/>
    </source>
</evidence>
<name>A0A195AZH6_9HYME</name>
<dbReference type="PANTHER" id="PTHR10730:SF45">
    <property type="entry name" value="PROCOLLAGEN-LYSINE,2-OXOGLUTARATE 5-DIOXYGENASE"/>
    <property type="match status" value="1"/>
</dbReference>
<dbReference type="NCBIfam" id="TIGR03399">
    <property type="entry name" value="RNA_3prim_cycl"/>
    <property type="match status" value="1"/>
</dbReference>
<dbReference type="Pfam" id="PF05189">
    <property type="entry name" value="RTC_insert"/>
    <property type="match status" value="1"/>
</dbReference>
<dbReference type="GO" id="GO:0006396">
    <property type="term" value="P:RNA processing"/>
    <property type="evidence" value="ECO:0007669"/>
    <property type="project" value="InterPro"/>
</dbReference>
<dbReference type="GO" id="GO:0003963">
    <property type="term" value="F:RNA-3'-phosphate cyclase activity"/>
    <property type="evidence" value="ECO:0007669"/>
    <property type="project" value="InterPro"/>
</dbReference>
<dbReference type="InterPro" id="IPR050757">
    <property type="entry name" value="Collagen_mod_GT25"/>
</dbReference>
<dbReference type="InterPro" id="IPR023797">
    <property type="entry name" value="RNA3'_phos_cyclase_dom"/>
</dbReference>
<dbReference type="Pfam" id="PF25342">
    <property type="entry name" value="GT_PLOD"/>
    <property type="match status" value="1"/>
</dbReference>